<evidence type="ECO:0000256" key="6">
    <source>
        <dbReference type="SAM" id="Phobius"/>
    </source>
</evidence>
<dbReference type="PANTHER" id="PTHR31394">
    <property type="entry name" value="TRANSMEMBRANE PROTEIN 199"/>
    <property type="match status" value="1"/>
</dbReference>
<proteinExistence type="predicted"/>
<dbReference type="Pfam" id="PF11712">
    <property type="entry name" value="Vma12"/>
    <property type="match status" value="1"/>
</dbReference>
<evidence type="ECO:0000256" key="1">
    <source>
        <dbReference type="ARBA" id="ARBA00004477"/>
    </source>
</evidence>
<comment type="caution">
    <text evidence="7">The sequence shown here is derived from an EMBL/GenBank/DDBJ whole genome shotgun (WGS) entry which is preliminary data.</text>
</comment>
<accession>A0A9P4S4N5</accession>
<dbReference type="GO" id="GO:0070072">
    <property type="term" value="P:vacuolar proton-transporting V-type ATPase complex assembly"/>
    <property type="evidence" value="ECO:0007669"/>
    <property type="project" value="InterPro"/>
</dbReference>
<gene>
    <name evidence="7" type="ORF">M501DRAFT_469896</name>
</gene>
<dbReference type="PANTHER" id="PTHR31394:SF1">
    <property type="entry name" value="TRANSMEMBRANE PROTEIN 199"/>
    <property type="match status" value="1"/>
</dbReference>
<evidence type="ECO:0000256" key="5">
    <source>
        <dbReference type="ARBA" id="ARBA00023136"/>
    </source>
</evidence>
<feature type="transmembrane region" description="Helical" evidence="6">
    <location>
        <begin position="183"/>
        <end position="204"/>
    </location>
</feature>
<keyword evidence="8" id="KW-1185">Reference proteome</keyword>
<name>A0A9P4S4N5_9PEZI</name>
<evidence type="ECO:0000256" key="2">
    <source>
        <dbReference type="ARBA" id="ARBA00022692"/>
    </source>
</evidence>
<sequence length="235" mass="25643">MVHLIMTTTIAAAVQECRSLFPDHELWSSSEPSISDLAPGNPISHTQLIELSNLLKKLDCASSESSPPETSLPRTLNDLLRGSALYTPPPAPKPQKTPEYEALMSRLRATAESQTYSTLLSPSSSISQPSFSTISPTQDGEDGITYADLHRQATLVLNMVVSVLACGVAIFIAARWWDAPARVALAMGGALLVAVAETVVYWGYLRRVEEAKEREVKKAKGEVRKVVGRWEVLRV</sequence>
<evidence type="ECO:0000256" key="3">
    <source>
        <dbReference type="ARBA" id="ARBA00022824"/>
    </source>
</evidence>
<organism evidence="7 8">
    <name type="scientific">Patellaria atrata CBS 101060</name>
    <dbReference type="NCBI Taxonomy" id="1346257"/>
    <lineage>
        <taxon>Eukaryota</taxon>
        <taxon>Fungi</taxon>
        <taxon>Dikarya</taxon>
        <taxon>Ascomycota</taxon>
        <taxon>Pezizomycotina</taxon>
        <taxon>Dothideomycetes</taxon>
        <taxon>Dothideomycetes incertae sedis</taxon>
        <taxon>Patellariales</taxon>
        <taxon>Patellariaceae</taxon>
        <taxon>Patellaria</taxon>
    </lineage>
</organism>
<dbReference type="OrthoDB" id="19981at2759"/>
<evidence type="ECO:0000256" key="4">
    <source>
        <dbReference type="ARBA" id="ARBA00022989"/>
    </source>
</evidence>
<dbReference type="AlphaFoldDB" id="A0A9P4S4N5"/>
<keyword evidence="2 6" id="KW-0812">Transmembrane</keyword>
<evidence type="ECO:0000313" key="8">
    <source>
        <dbReference type="Proteomes" id="UP000799429"/>
    </source>
</evidence>
<keyword evidence="4 6" id="KW-1133">Transmembrane helix</keyword>
<dbReference type="Proteomes" id="UP000799429">
    <property type="component" value="Unassembled WGS sequence"/>
</dbReference>
<feature type="transmembrane region" description="Helical" evidence="6">
    <location>
        <begin position="155"/>
        <end position="177"/>
    </location>
</feature>
<dbReference type="EMBL" id="MU006111">
    <property type="protein sequence ID" value="KAF2835177.1"/>
    <property type="molecule type" value="Genomic_DNA"/>
</dbReference>
<evidence type="ECO:0000313" key="7">
    <source>
        <dbReference type="EMBL" id="KAF2835177.1"/>
    </source>
</evidence>
<reference evidence="7" key="1">
    <citation type="journal article" date="2020" name="Stud. Mycol.">
        <title>101 Dothideomycetes genomes: a test case for predicting lifestyles and emergence of pathogens.</title>
        <authorList>
            <person name="Haridas S."/>
            <person name="Albert R."/>
            <person name="Binder M."/>
            <person name="Bloem J."/>
            <person name="Labutti K."/>
            <person name="Salamov A."/>
            <person name="Andreopoulos B."/>
            <person name="Baker S."/>
            <person name="Barry K."/>
            <person name="Bills G."/>
            <person name="Bluhm B."/>
            <person name="Cannon C."/>
            <person name="Castanera R."/>
            <person name="Culley D."/>
            <person name="Daum C."/>
            <person name="Ezra D."/>
            <person name="Gonzalez J."/>
            <person name="Henrissat B."/>
            <person name="Kuo A."/>
            <person name="Liang C."/>
            <person name="Lipzen A."/>
            <person name="Lutzoni F."/>
            <person name="Magnuson J."/>
            <person name="Mondo S."/>
            <person name="Nolan M."/>
            <person name="Ohm R."/>
            <person name="Pangilinan J."/>
            <person name="Park H.-J."/>
            <person name="Ramirez L."/>
            <person name="Alfaro M."/>
            <person name="Sun H."/>
            <person name="Tritt A."/>
            <person name="Yoshinaga Y."/>
            <person name="Zwiers L.-H."/>
            <person name="Turgeon B."/>
            <person name="Goodwin S."/>
            <person name="Spatafora J."/>
            <person name="Crous P."/>
            <person name="Grigoriev I."/>
        </authorList>
    </citation>
    <scope>NUCLEOTIDE SEQUENCE</scope>
    <source>
        <strain evidence="7">CBS 101060</strain>
    </source>
</reference>
<dbReference type="GO" id="GO:0005789">
    <property type="term" value="C:endoplasmic reticulum membrane"/>
    <property type="evidence" value="ECO:0007669"/>
    <property type="project" value="UniProtKB-SubCell"/>
</dbReference>
<keyword evidence="3" id="KW-0256">Endoplasmic reticulum</keyword>
<protein>
    <submittedName>
        <fullName evidence="7">Uncharacterized protein</fullName>
    </submittedName>
</protein>
<keyword evidence="5 6" id="KW-0472">Membrane</keyword>
<dbReference type="InterPro" id="IPR021013">
    <property type="entry name" value="ATPase_Vma12"/>
</dbReference>
<comment type="subcellular location">
    <subcellularLocation>
        <location evidence="1">Endoplasmic reticulum membrane</location>
        <topology evidence="1">Multi-pass membrane protein</topology>
    </subcellularLocation>
</comment>